<dbReference type="SUPFAM" id="SSF52980">
    <property type="entry name" value="Restriction endonuclease-like"/>
    <property type="match status" value="1"/>
</dbReference>
<reference evidence="2" key="1">
    <citation type="submission" date="2016-10" db="EMBL/GenBank/DDBJ databases">
        <authorList>
            <person name="de Groot N.N."/>
        </authorList>
    </citation>
    <scope>NUCLEOTIDE SEQUENCE</scope>
</reference>
<organism evidence="2">
    <name type="scientific">hydrothermal vent metagenome</name>
    <dbReference type="NCBI Taxonomy" id="652676"/>
    <lineage>
        <taxon>unclassified sequences</taxon>
        <taxon>metagenomes</taxon>
        <taxon>ecological metagenomes</taxon>
    </lineage>
</organism>
<evidence type="ECO:0000259" key="1">
    <source>
        <dbReference type="Pfam" id="PF05685"/>
    </source>
</evidence>
<sequence>MSAVKKEYFPSYTYDDYKLWEGDWELIYGVPFAMSPAPMIKHQMISNKIARYLDEALEDCKHCQALLPIDWKIDDETIVQPDNLVICHTPREESYITKAPKIIFEILSQSTRKKDRNLKYDLYEQEGVSYYAIVDPKESIAKVYTLKDGRYIKLCDAYQDSVPFELEKCSFEFDFAKIW</sequence>
<dbReference type="AlphaFoldDB" id="A0A1W1BUY5"/>
<dbReference type="InterPro" id="IPR012296">
    <property type="entry name" value="Nuclease_put_TT1808"/>
</dbReference>
<dbReference type="PANTHER" id="PTHR36558">
    <property type="entry name" value="GLR1098 PROTEIN"/>
    <property type="match status" value="1"/>
</dbReference>
<dbReference type="InterPro" id="IPR008538">
    <property type="entry name" value="Uma2"/>
</dbReference>
<gene>
    <name evidence="2" type="ORF">MNB_SV-6-714</name>
</gene>
<feature type="domain" description="Putative restriction endonuclease" evidence="1">
    <location>
        <begin position="16"/>
        <end position="153"/>
    </location>
</feature>
<dbReference type="CDD" id="cd06260">
    <property type="entry name" value="DUF820-like"/>
    <property type="match status" value="1"/>
</dbReference>
<dbReference type="Pfam" id="PF05685">
    <property type="entry name" value="Uma2"/>
    <property type="match status" value="1"/>
</dbReference>
<dbReference type="InterPro" id="IPR011335">
    <property type="entry name" value="Restrct_endonuc-II-like"/>
</dbReference>
<dbReference type="EMBL" id="FPHC01000041">
    <property type="protein sequence ID" value="SFV57287.1"/>
    <property type="molecule type" value="Genomic_DNA"/>
</dbReference>
<protein>
    <recommendedName>
        <fullName evidence="1">Putative restriction endonuclease domain-containing protein</fullName>
    </recommendedName>
</protein>
<accession>A0A1W1BUY5</accession>
<dbReference type="PANTHER" id="PTHR36558:SF1">
    <property type="entry name" value="RESTRICTION ENDONUCLEASE DOMAIN-CONTAINING PROTEIN-RELATED"/>
    <property type="match status" value="1"/>
</dbReference>
<evidence type="ECO:0000313" key="2">
    <source>
        <dbReference type="EMBL" id="SFV57287.1"/>
    </source>
</evidence>
<dbReference type="Gene3D" id="3.90.1570.10">
    <property type="entry name" value="tt1808, chain A"/>
    <property type="match status" value="1"/>
</dbReference>
<proteinExistence type="predicted"/>
<name>A0A1W1BUY5_9ZZZZ</name>